<dbReference type="RefSeq" id="WP_148581831.1">
    <property type="nucleotide sequence ID" value="NZ_SDKK01000079.1"/>
</dbReference>
<reference evidence="1 2" key="1">
    <citation type="submission" date="2019-01" db="EMBL/GenBank/DDBJ databases">
        <title>Zoogloea oleivorans genome sequencing and assembly.</title>
        <authorList>
            <person name="Tancsics A."/>
            <person name="Farkas M."/>
            <person name="Kriszt B."/>
            <person name="Maroti G."/>
            <person name="Horvath B."/>
        </authorList>
    </citation>
    <scope>NUCLEOTIDE SEQUENCE [LARGE SCALE GENOMIC DNA]</scope>
    <source>
        <strain evidence="1 2">Buc</strain>
    </source>
</reference>
<comment type="caution">
    <text evidence="1">The sequence shown here is derived from an EMBL/GenBank/DDBJ whole genome shotgun (WGS) entry which is preliminary data.</text>
</comment>
<dbReference type="OrthoDB" id="8526851at2"/>
<dbReference type="EMBL" id="SDKK01000079">
    <property type="protein sequence ID" value="TYC48828.1"/>
    <property type="molecule type" value="Genomic_DNA"/>
</dbReference>
<name>A0A6C2C4J1_9RHOO</name>
<proteinExistence type="predicted"/>
<gene>
    <name evidence="1" type="ORF">ETQ85_25730</name>
</gene>
<evidence type="ECO:0000313" key="1">
    <source>
        <dbReference type="EMBL" id="TYC48828.1"/>
    </source>
</evidence>
<sequence>MASVAETWSRHLAAIEAEGITTRAYAEREGLSVASLYGWRKRLKRGEPVTNRPAAAPLGRFVPLQIEAAREEARCSVMIGTQMRLEFSALPSPAWLAALSRALRENP</sequence>
<organism evidence="1 2">
    <name type="scientific">Zoogloea oleivorans</name>
    <dbReference type="NCBI Taxonomy" id="1552750"/>
    <lineage>
        <taxon>Bacteria</taxon>
        <taxon>Pseudomonadati</taxon>
        <taxon>Pseudomonadota</taxon>
        <taxon>Betaproteobacteria</taxon>
        <taxon>Rhodocyclales</taxon>
        <taxon>Zoogloeaceae</taxon>
        <taxon>Zoogloea</taxon>
    </lineage>
</organism>
<dbReference type="AlphaFoldDB" id="A0A6C2C4J1"/>
<keyword evidence="2" id="KW-1185">Reference proteome</keyword>
<dbReference type="Proteomes" id="UP000389128">
    <property type="component" value="Unassembled WGS sequence"/>
</dbReference>
<accession>A0A6C2C4J1</accession>
<dbReference type="NCBIfam" id="NF047593">
    <property type="entry name" value="IS66_ISAeme5_TnpA"/>
    <property type="match status" value="1"/>
</dbReference>
<evidence type="ECO:0000313" key="2">
    <source>
        <dbReference type="Proteomes" id="UP000389128"/>
    </source>
</evidence>
<protein>
    <submittedName>
        <fullName evidence="1">Cobyrinic acid ac-diamide synthase</fullName>
    </submittedName>
</protein>